<dbReference type="EMBL" id="MPZM01000031">
    <property type="protein sequence ID" value="PPL15472.1"/>
    <property type="molecule type" value="Genomic_DNA"/>
</dbReference>
<dbReference type="RefSeq" id="WP_104487063.1">
    <property type="nucleotide sequence ID" value="NZ_BMYB01000002.1"/>
</dbReference>
<comment type="caution">
    <text evidence="1">The sequence shown here is derived from an EMBL/GenBank/DDBJ whole genome shotgun (WGS) entry which is preliminary data.</text>
</comment>
<organism evidence="1 2">
    <name type="scientific">Oceanisphaera arctica</name>
    <dbReference type="NCBI Taxonomy" id="641510"/>
    <lineage>
        <taxon>Bacteria</taxon>
        <taxon>Pseudomonadati</taxon>
        <taxon>Pseudomonadota</taxon>
        <taxon>Gammaproteobacteria</taxon>
        <taxon>Aeromonadales</taxon>
        <taxon>Aeromonadaceae</taxon>
        <taxon>Oceanisphaera</taxon>
    </lineage>
</organism>
<evidence type="ECO:0000313" key="1">
    <source>
        <dbReference type="EMBL" id="PPL15472.1"/>
    </source>
</evidence>
<name>A0A2P5TK31_9GAMM</name>
<reference evidence="2" key="1">
    <citation type="submission" date="2016-11" db="EMBL/GenBank/DDBJ databases">
        <authorList>
            <person name="Sisinthy S."/>
            <person name="Ara S."/>
            <person name="Gundlapally S.R."/>
        </authorList>
    </citation>
    <scope>NUCLEOTIDE SEQUENCE [LARGE SCALE GENOMIC DNA]</scope>
    <source>
        <strain evidence="2">V1-41</strain>
    </source>
</reference>
<dbReference type="OrthoDB" id="5600831at2"/>
<proteinExistence type="predicted"/>
<sequence>MAKSNQYRITQHAVQRYQQRRCRHPFHMTADICRARPATKGRLRKAGRWPRSGQRLLITPDNFAFVTAGAVIITCFSLGS</sequence>
<dbReference type="AlphaFoldDB" id="A0A2P5TK31"/>
<keyword evidence="2" id="KW-1185">Reference proteome</keyword>
<accession>A0A2P5TK31</accession>
<protein>
    <submittedName>
        <fullName evidence="1">Uncharacterized protein</fullName>
    </submittedName>
</protein>
<dbReference type="Proteomes" id="UP000242231">
    <property type="component" value="Unassembled WGS sequence"/>
</dbReference>
<gene>
    <name evidence="1" type="ORF">UN63_12400</name>
</gene>
<evidence type="ECO:0000313" key="2">
    <source>
        <dbReference type="Proteomes" id="UP000242231"/>
    </source>
</evidence>